<feature type="domain" description="AsmA" evidence="2">
    <location>
        <begin position="8"/>
        <end position="197"/>
    </location>
</feature>
<gene>
    <name evidence="3" type="ORF">V0U79_12425</name>
</gene>
<feature type="region of interest" description="Disordered" evidence="1">
    <location>
        <begin position="642"/>
        <end position="697"/>
    </location>
</feature>
<dbReference type="EMBL" id="JAZDRP010000009">
    <property type="protein sequence ID" value="MEE2527174.1"/>
    <property type="molecule type" value="Genomic_DNA"/>
</dbReference>
<evidence type="ECO:0000256" key="1">
    <source>
        <dbReference type="SAM" id="MobiDB-lite"/>
    </source>
</evidence>
<evidence type="ECO:0000259" key="2">
    <source>
        <dbReference type="Pfam" id="PF05170"/>
    </source>
</evidence>
<accession>A0ABU7LV18</accession>
<organism evidence="3 4">
    <name type="scientific">Hyphobacterium lacteum</name>
    <dbReference type="NCBI Taxonomy" id="3116575"/>
    <lineage>
        <taxon>Bacteria</taxon>
        <taxon>Pseudomonadati</taxon>
        <taxon>Pseudomonadota</taxon>
        <taxon>Alphaproteobacteria</taxon>
        <taxon>Maricaulales</taxon>
        <taxon>Maricaulaceae</taxon>
        <taxon>Hyphobacterium</taxon>
    </lineage>
</organism>
<feature type="compositionally biased region" description="Acidic residues" evidence="1">
    <location>
        <begin position="654"/>
        <end position="669"/>
    </location>
</feature>
<dbReference type="Proteomes" id="UP001354971">
    <property type="component" value="Unassembled WGS sequence"/>
</dbReference>
<dbReference type="RefSeq" id="WP_330199837.1">
    <property type="nucleotide sequence ID" value="NZ_JAZDRP010000009.1"/>
</dbReference>
<dbReference type="PANTHER" id="PTHR30441">
    <property type="entry name" value="DUF748 DOMAIN-CONTAINING PROTEIN"/>
    <property type="match status" value="1"/>
</dbReference>
<dbReference type="Pfam" id="PF05170">
    <property type="entry name" value="AsmA"/>
    <property type="match status" value="2"/>
</dbReference>
<dbReference type="PANTHER" id="PTHR30441:SF4">
    <property type="entry name" value="PROTEIN ASMA"/>
    <property type="match status" value="1"/>
</dbReference>
<sequence length="697" mass="73332">MIRRILSLVVFLAVLIVLAAIILPFVIPESVYRDQAQQAASQNLGRDVTLSGDVSLRILPRVEIQAKDVTIANEDGFGEAAFAEMAEMRVGVQLWPLLSRNVVIEEFVLVEPTIRLQQRGGRNNWSLGPVTDEAQAPPAASEGFVRRPGALPFEASLGDIRIIDGFISYSDGAQERQIEGLDVRIHMPGLDQPLEISGGLSADGEAMTLAAYLGSLRGFFEGEEVIARIDLGGDLIDLGFDGVIPAGEDLRYNGLLNANIPSIRALASFAGSPLPDGDGLERFELAGQLSGGLETISLDASGSNGRIRLDDIRATGRLAADLSGARPSLSGALNVPQLDLTRYIPVAPDTSSSSSGVPPWSEERIDLSSLGLVDANLDLSVDQLQIQDIEISDAALTLALVNSRLEANLTRISLYDGSGTATIVANNRTATPSFRIAANLQSIAAGPLLEAAAGFDRLSGTGRINIDLLTSGHSQSELMNALGGNGSFAFADGAIRGVNLARAIRGIESALTTRQLPDGFGEQQQTDFSALEGTFTVSNGVATNNDLILLSPLVRVDGAGTIDIGGQTMDYRLRPRAVASIEGQGGDRDLRGVVVPIIIRGSFNNPSVGIDWDVVGRALLQGAVQGAVNGQNPEDAIRNALGSALGLGGNNQDDTGDSDNNDNGEEATDPAETLIRGLFGRGRTNSDDNDDDDGGQN</sequence>
<name>A0ABU7LV18_9PROT</name>
<comment type="caution">
    <text evidence="3">The sequence shown here is derived from an EMBL/GenBank/DDBJ whole genome shotgun (WGS) entry which is preliminary data.</text>
</comment>
<feature type="compositionally biased region" description="Acidic residues" evidence="1">
    <location>
        <begin position="687"/>
        <end position="697"/>
    </location>
</feature>
<dbReference type="InterPro" id="IPR052894">
    <property type="entry name" value="AsmA-related"/>
</dbReference>
<keyword evidence="4" id="KW-1185">Reference proteome</keyword>
<proteinExistence type="predicted"/>
<evidence type="ECO:0000313" key="4">
    <source>
        <dbReference type="Proteomes" id="UP001354971"/>
    </source>
</evidence>
<evidence type="ECO:0000313" key="3">
    <source>
        <dbReference type="EMBL" id="MEE2527174.1"/>
    </source>
</evidence>
<dbReference type="InterPro" id="IPR007844">
    <property type="entry name" value="AsmA"/>
</dbReference>
<protein>
    <submittedName>
        <fullName evidence="3">AsmA family protein</fullName>
    </submittedName>
</protein>
<reference evidence="3 4" key="1">
    <citation type="submission" date="2024-01" db="EMBL/GenBank/DDBJ databases">
        <title>Hyphobacterium bacterium isolated from marine sediment.</title>
        <authorList>
            <person name="Zhao S."/>
        </authorList>
    </citation>
    <scope>NUCLEOTIDE SEQUENCE [LARGE SCALE GENOMIC DNA]</scope>
    <source>
        <strain evidence="4">HN65</strain>
    </source>
</reference>
<feature type="domain" description="AsmA" evidence="2">
    <location>
        <begin position="288"/>
        <end position="547"/>
    </location>
</feature>